<dbReference type="InterPro" id="IPR001000">
    <property type="entry name" value="GH10_dom"/>
</dbReference>
<dbReference type="Pfam" id="PF00331">
    <property type="entry name" value="Glyco_hydro_10"/>
    <property type="match status" value="1"/>
</dbReference>
<keyword evidence="1 6" id="KW-0378">Hydrolase</keyword>
<dbReference type="PANTHER" id="PTHR31490:SF90">
    <property type="entry name" value="ENDO-1,4-BETA-XYLANASE A"/>
    <property type="match status" value="1"/>
</dbReference>
<dbReference type="SMART" id="SM00633">
    <property type="entry name" value="Glyco_10"/>
    <property type="match status" value="1"/>
</dbReference>
<dbReference type="GO" id="GO:0031176">
    <property type="term" value="F:endo-1,4-beta-xylanase activity"/>
    <property type="evidence" value="ECO:0007669"/>
    <property type="project" value="UniProtKB-EC"/>
</dbReference>
<sequence>MSTYFPNRFYRTLLSGSLVIAAGLALQSCGSPSTSTSAEADSTAAVQGLKDYYKDYFPIGVAVAPRSLQGDQAELILQQFNSLTPENAMKMGPIHPEPDRYFWDDADAIVQFAQEHGLKVRGHNLCWHEQTPPWLFTDAQGDTVTKEVLLQRLKDHIDAVVTRYKGKIYAWDVVNEAIADDSTQLLRNSAWYQICGEEFITKAFEWAHEADPDAQLYYNDYNTERPEKRERIYQLLKKLVDAGVPIHGVGLQGHWSIYEPTAAELRTAIERFSSLGLDVQVTELDVSVYPWEKFRRPLREGESDAFTAEREQQQLEQYKQVFAIFREHKDVLTSVTFWNISDRYSWLDHYPVEGRKNYPLLFDENLKPKKAYWEVVKF</sequence>
<feature type="chain" id="PRO_5011707350" description="Beta-xylanase" evidence="7">
    <location>
        <begin position="22"/>
        <end position="378"/>
    </location>
</feature>
<dbReference type="Gene3D" id="3.20.20.80">
    <property type="entry name" value="Glycosidases"/>
    <property type="match status" value="1"/>
</dbReference>
<dbReference type="PROSITE" id="PS00591">
    <property type="entry name" value="GH10_1"/>
    <property type="match status" value="1"/>
</dbReference>
<feature type="signal peptide" evidence="7">
    <location>
        <begin position="1"/>
        <end position="21"/>
    </location>
</feature>
<organism evidence="9 10">
    <name type="scientific">Catalinimonas alkaloidigena</name>
    <dbReference type="NCBI Taxonomy" id="1075417"/>
    <lineage>
        <taxon>Bacteria</taxon>
        <taxon>Pseudomonadati</taxon>
        <taxon>Bacteroidota</taxon>
        <taxon>Cytophagia</taxon>
        <taxon>Cytophagales</taxon>
        <taxon>Catalimonadaceae</taxon>
        <taxon>Catalinimonas</taxon>
    </lineage>
</organism>
<evidence type="ECO:0000256" key="5">
    <source>
        <dbReference type="PROSITE-ProRule" id="PRU10061"/>
    </source>
</evidence>
<keyword evidence="7" id="KW-0732">Signal</keyword>
<keyword evidence="2 6" id="KW-0119">Carbohydrate metabolism</keyword>
<comment type="catalytic activity">
    <reaction evidence="6">
        <text>Endohydrolysis of (1-&gt;4)-beta-D-xylosidic linkages in xylans.</text>
        <dbReference type="EC" id="3.2.1.8"/>
    </reaction>
</comment>
<evidence type="ECO:0000259" key="8">
    <source>
        <dbReference type="PROSITE" id="PS51760"/>
    </source>
</evidence>
<accession>A0A1G9GFU5</accession>
<evidence type="ECO:0000256" key="1">
    <source>
        <dbReference type="ARBA" id="ARBA00022801"/>
    </source>
</evidence>
<keyword evidence="10" id="KW-1185">Reference proteome</keyword>
<name>A0A1G9GFU5_9BACT</name>
<dbReference type="InterPro" id="IPR031158">
    <property type="entry name" value="GH10_AS"/>
</dbReference>
<protein>
    <recommendedName>
        <fullName evidence="6">Beta-xylanase</fullName>
        <ecNumber evidence="6">3.2.1.8</ecNumber>
    </recommendedName>
</protein>
<dbReference type="InterPro" id="IPR044846">
    <property type="entry name" value="GH10"/>
</dbReference>
<keyword evidence="9" id="KW-0858">Xylan degradation</keyword>
<reference evidence="9 10" key="1">
    <citation type="submission" date="2016-10" db="EMBL/GenBank/DDBJ databases">
        <authorList>
            <person name="de Groot N.N."/>
        </authorList>
    </citation>
    <scope>NUCLEOTIDE SEQUENCE [LARGE SCALE GENOMIC DNA]</scope>
    <source>
        <strain evidence="9 10">DSM 25186</strain>
    </source>
</reference>
<keyword evidence="4 6" id="KW-0624">Polysaccharide degradation</keyword>
<dbReference type="GO" id="GO:0045493">
    <property type="term" value="P:xylan catabolic process"/>
    <property type="evidence" value="ECO:0007669"/>
    <property type="project" value="UniProtKB-KW"/>
</dbReference>
<dbReference type="STRING" id="1075417.SAMN05421823_10493"/>
<dbReference type="EMBL" id="FNFO01000004">
    <property type="protein sequence ID" value="SDK99501.1"/>
    <property type="molecule type" value="Genomic_DNA"/>
</dbReference>
<evidence type="ECO:0000313" key="10">
    <source>
        <dbReference type="Proteomes" id="UP000198510"/>
    </source>
</evidence>
<feature type="domain" description="GH10" evidence="8">
    <location>
        <begin position="43"/>
        <end position="378"/>
    </location>
</feature>
<evidence type="ECO:0000256" key="3">
    <source>
        <dbReference type="ARBA" id="ARBA00023295"/>
    </source>
</evidence>
<dbReference type="InterPro" id="IPR017853">
    <property type="entry name" value="GH"/>
</dbReference>
<keyword evidence="3 6" id="KW-0326">Glycosidase</keyword>
<dbReference type="PRINTS" id="PR00134">
    <property type="entry name" value="GLHYDRLASE10"/>
</dbReference>
<dbReference type="SUPFAM" id="SSF51445">
    <property type="entry name" value="(Trans)glycosidases"/>
    <property type="match status" value="1"/>
</dbReference>
<proteinExistence type="inferred from homology"/>
<evidence type="ECO:0000256" key="6">
    <source>
        <dbReference type="RuleBase" id="RU361174"/>
    </source>
</evidence>
<dbReference type="OrthoDB" id="9809277at2"/>
<dbReference type="PANTHER" id="PTHR31490">
    <property type="entry name" value="GLYCOSYL HYDROLASE"/>
    <property type="match status" value="1"/>
</dbReference>
<evidence type="ECO:0000256" key="2">
    <source>
        <dbReference type="ARBA" id="ARBA00023277"/>
    </source>
</evidence>
<dbReference type="AlphaFoldDB" id="A0A1G9GFU5"/>
<gene>
    <name evidence="9" type="ORF">SAMN05421823_10493</name>
</gene>
<dbReference type="EC" id="3.2.1.8" evidence="6"/>
<dbReference type="PROSITE" id="PS51760">
    <property type="entry name" value="GH10_2"/>
    <property type="match status" value="1"/>
</dbReference>
<feature type="active site" description="Nucleophile" evidence="5">
    <location>
        <position position="283"/>
    </location>
</feature>
<dbReference type="Proteomes" id="UP000198510">
    <property type="component" value="Unassembled WGS sequence"/>
</dbReference>
<comment type="similarity">
    <text evidence="6">Belongs to the glycosyl hydrolase 10 (cellulase F) family.</text>
</comment>
<evidence type="ECO:0000256" key="7">
    <source>
        <dbReference type="SAM" id="SignalP"/>
    </source>
</evidence>
<evidence type="ECO:0000256" key="4">
    <source>
        <dbReference type="ARBA" id="ARBA00023326"/>
    </source>
</evidence>
<evidence type="ECO:0000313" key="9">
    <source>
        <dbReference type="EMBL" id="SDK99501.1"/>
    </source>
</evidence>